<dbReference type="Proteomes" id="UP000288216">
    <property type="component" value="Unassembled WGS sequence"/>
</dbReference>
<dbReference type="AlphaFoldDB" id="A0A401PS87"/>
<keyword evidence="3" id="KW-1185">Reference proteome</keyword>
<protein>
    <submittedName>
        <fullName evidence="2">Uncharacterized protein</fullName>
    </submittedName>
</protein>
<dbReference type="PANTHER" id="PTHR47079:SF1">
    <property type="entry name" value="REGULATOR OF G-PROTEIN SIGNALING PROTEIN-LIKE"/>
    <property type="match status" value="1"/>
</dbReference>
<accession>A0A401PS87</accession>
<gene>
    <name evidence="2" type="ORF">scyTo_0018291</name>
</gene>
<dbReference type="OrthoDB" id="9644022at2759"/>
<feature type="region of interest" description="Disordered" evidence="1">
    <location>
        <begin position="82"/>
        <end position="119"/>
    </location>
</feature>
<sequence>MIPIYIFKDSQWELQPELPSELRSNVTGFIKWLEEYRLPHFLQTDLYLHFVLCELLLDAEIPEIPESHINAVESTGSVSILQFSEDSESSESRSSKRDVNETEVNEQGSPMGEYQRARS</sequence>
<reference evidence="2 3" key="1">
    <citation type="journal article" date="2018" name="Nat. Ecol. Evol.">
        <title>Shark genomes provide insights into elasmobranch evolution and the origin of vertebrates.</title>
        <authorList>
            <person name="Hara Y"/>
            <person name="Yamaguchi K"/>
            <person name="Onimaru K"/>
            <person name="Kadota M"/>
            <person name="Koyanagi M"/>
            <person name="Keeley SD"/>
            <person name="Tatsumi K"/>
            <person name="Tanaka K"/>
            <person name="Motone F"/>
            <person name="Kageyama Y"/>
            <person name="Nozu R"/>
            <person name="Adachi N"/>
            <person name="Nishimura O"/>
            <person name="Nakagawa R"/>
            <person name="Tanegashima C"/>
            <person name="Kiyatake I"/>
            <person name="Matsumoto R"/>
            <person name="Murakumo K"/>
            <person name="Nishida K"/>
            <person name="Terakita A"/>
            <person name="Kuratani S"/>
            <person name="Sato K"/>
            <person name="Hyodo S Kuraku.S."/>
        </authorList>
    </citation>
    <scope>NUCLEOTIDE SEQUENCE [LARGE SCALE GENOMIC DNA]</scope>
</reference>
<dbReference type="STRING" id="75743.A0A401PS87"/>
<dbReference type="PANTHER" id="PTHR47079">
    <property type="entry name" value="REGULATOR OF G-PROTEIN SIGNALING PROTEIN-LIKE"/>
    <property type="match status" value="1"/>
</dbReference>
<evidence type="ECO:0000313" key="3">
    <source>
        <dbReference type="Proteomes" id="UP000288216"/>
    </source>
</evidence>
<dbReference type="InterPro" id="IPR053282">
    <property type="entry name" value="RGS_domain-containing"/>
</dbReference>
<evidence type="ECO:0000313" key="2">
    <source>
        <dbReference type="EMBL" id="GCB76006.1"/>
    </source>
</evidence>
<feature type="compositionally biased region" description="Basic and acidic residues" evidence="1">
    <location>
        <begin position="90"/>
        <end position="100"/>
    </location>
</feature>
<organism evidence="2 3">
    <name type="scientific">Scyliorhinus torazame</name>
    <name type="common">Cloudy catshark</name>
    <name type="synonym">Catulus torazame</name>
    <dbReference type="NCBI Taxonomy" id="75743"/>
    <lineage>
        <taxon>Eukaryota</taxon>
        <taxon>Metazoa</taxon>
        <taxon>Chordata</taxon>
        <taxon>Craniata</taxon>
        <taxon>Vertebrata</taxon>
        <taxon>Chondrichthyes</taxon>
        <taxon>Elasmobranchii</taxon>
        <taxon>Galeomorphii</taxon>
        <taxon>Galeoidea</taxon>
        <taxon>Carcharhiniformes</taxon>
        <taxon>Scyliorhinidae</taxon>
        <taxon>Scyliorhinus</taxon>
    </lineage>
</organism>
<proteinExistence type="predicted"/>
<name>A0A401PS87_SCYTO</name>
<comment type="caution">
    <text evidence="2">The sequence shown here is derived from an EMBL/GenBank/DDBJ whole genome shotgun (WGS) entry which is preliminary data.</text>
</comment>
<dbReference type="EMBL" id="BFAA01012587">
    <property type="protein sequence ID" value="GCB76006.1"/>
    <property type="molecule type" value="Genomic_DNA"/>
</dbReference>
<evidence type="ECO:0000256" key="1">
    <source>
        <dbReference type="SAM" id="MobiDB-lite"/>
    </source>
</evidence>